<feature type="signal peptide" evidence="1">
    <location>
        <begin position="1"/>
        <end position="21"/>
    </location>
</feature>
<evidence type="ECO:0000313" key="3">
    <source>
        <dbReference type="RefSeq" id="XP_033241622.1"/>
    </source>
</evidence>
<dbReference type="RefSeq" id="XP_033241622.1">
    <property type="nucleotide sequence ID" value="XM_033385731.1"/>
</dbReference>
<dbReference type="InParanoid" id="A0A6I8WEH7"/>
<reference evidence="2" key="1">
    <citation type="submission" date="2024-06" db="UniProtKB">
        <authorList>
            <consortium name="RefSeq"/>
        </authorList>
    </citation>
    <scope>NUCLEOTIDE SEQUENCE [LARGE SCALE GENOMIC DNA]</scope>
    <source>
        <strain evidence="2">MV2-25</strain>
    </source>
</reference>
<protein>
    <submittedName>
        <fullName evidence="3">Uncharacterized protein</fullName>
    </submittedName>
</protein>
<evidence type="ECO:0000313" key="2">
    <source>
        <dbReference type="Proteomes" id="UP000001819"/>
    </source>
</evidence>
<gene>
    <name evidence="3" type="primary">LOC6897350</name>
</gene>
<dbReference type="Proteomes" id="UP000001819">
    <property type="component" value="Chromosome 2"/>
</dbReference>
<dbReference type="KEGG" id="dpo:6897350"/>
<organism evidence="2 3">
    <name type="scientific">Drosophila pseudoobscura pseudoobscura</name>
    <name type="common">Fruit fly</name>
    <dbReference type="NCBI Taxonomy" id="46245"/>
    <lineage>
        <taxon>Eukaryota</taxon>
        <taxon>Metazoa</taxon>
        <taxon>Ecdysozoa</taxon>
        <taxon>Arthropoda</taxon>
        <taxon>Hexapoda</taxon>
        <taxon>Insecta</taxon>
        <taxon>Pterygota</taxon>
        <taxon>Neoptera</taxon>
        <taxon>Endopterygota</taxon>
        <taxon>Diptera</taxon>
        <taxon>Brachycera</taxon>
        <taxon>Muscomorpha</taxon>
        <taxon>Ephydroidea</taxon>
        <taxon>Drosophilidae</taxon>
        <taxon>Drosophila</taxon>
        <taxon>Sophophora</taxon>
    </lineage>
</organism>
<proteinExistence type="predicted"/>
<dbReference type="AlphaFoldDB" id="A0A6I8WEH7"/>
<keyword evidence="1" id="KW-0732">Signal</keyword>
<keyword evidence="2" id="KW-1185">Reference proteome</keyword>
<dbReference type="FunCoup" id="A0A6I8WEH7">
    <property type="interactions" value="1"/>
</dbReference>
<dbReference type="OMA" id="ELAGQHW"/>
<dbReference type="Bgee" id="FBgn0247882">
    <property type="expression patterns" value="Expressed in male reproductive system and 1 other cell type or tissue"/>
</dbReference>
<evidence type="ECO:0000256" key="1">
    <source>
        <dbReference type="SAM" id="SignalP"/>
    </source>
</evidence>
<reference evidence="3" key="2">
    <citation type="submission" date="2025-08" db="UniProtKB">
        <authorList>
            <consortium name="RefSeq"/>
        </authorList>
    </citation>
    <scope>IDENTIFICATION</scope>
    <source>
        <strain evidence="3">MV-25-SWS-2005</strain>
        <tissue evidence="3">Whole body</tissue>
    </source>
</reference>
<sequence>MSSASLIVFCFLALLLGQTLGQDPAINYSLQWAKDTGINIRMIIEEKLPNTASAQAEGREVADTFDLGLTHCNAELLASRNVAQHKVCVNALAAGAYASLDRVAGQQWAIYGASSGASRIGLFW</sequence>
<feature type="chain" id="PRO_5026169868" evidence="1">
    <location>
        <begin position="22"/>
        <end position="124"/>
    </location>
</feature>
<name>A0A6I8WEH7_DROPS</name>
<accession>A0A6I8WEH7</accession>